<protein>
    <recommendedName>
        <fullName evidence="2">Outer membrane protein beta-barrel domain-containing protein</fullName>
    </recommendedName>
</protein>
<dbReference type="SUPFAM" id="SSF56925">
    <property type="entry name" value="OMPA-like"/>
    <property type="match status" value="1"/>
</dbReference>
<proteinExistence type="predicted"/>
<accession>A0AAJ0U205</accession>
<evidence type="ECO:0000259" key="2">
    <source>
        <dbReference type="Pfam" id="PF13505"/>
    </source>
</evidence>
<dbReference type="Proteomes" id="UP001296776">
    <property type="component" value="Unassembled WGS sequence"/>
</dbReference>
<reference evidence="3" key="2">
    <citation type="journal article" date="2020" name="Microorganisms">
        <title>Osmotic Adaptation and Compatible Solute Biosynthesis of Phototrophic Bacteria as Revealed from Genome Analyses.</title>
        <authorList>
            <person name="Imhoff J.F."/>
            <person name="Rahn T."/>
            <person name="Kunzel S."/>
            <person name="Keller A."/>
            <person name="Neulinger S.C."/>
        </authorList>
    </citation>
    <scope>NUCLEOTIDE SEQUENCE</scope>
    <source>
        <strain evidence="3">DSM 11080</strain>
    </source>
</reference>
<keyword evidence="1" id="KW-0732">Signal</keyword>
<dbReference type="InterPro" id="IPR027385">
    <property type="entry name" value="Beta-barrel_OMP"/>
</dbReference>
<dbReference type="EMBL" id="NRSJ01000002">
    <property type="protein sequence ID" value="MBK1703392.1"/>
    <property type="molecule type" value="Genomic_DNA"/>
</dbReference>
<dbReference type="InterPro" id="IPR011250">
    <property type="entry name" value="OMP/PagP_B-barrel"/>
</dbReference>
<keyword evidence="4" id="KW-1185">Reference proteome</keyword>
<gene>
    <name evidence="3" type="ORF">CKO40_02200</name>
</gene>
<evidence type="ECO:0000313" key="4">
    <source>
        <dbReference type="Proteomes" id="UP001296776"/>
    </source>
</evidence>
<dbReference type="Pfam" id="PF13505">
    <property type="entry name" value="OMP_b-brl"/>
    <property type="match status" value="1"/>
</dbReference>
<dbReference type="AlphaFoldDB" id="A0AAJ0U205"/>
<feature type="domain" description="Outer membrane protein beta-barrel" evidence="2">
    <location>
        <begin position="16"/>
        <end position="264"/>
    </location>
</feature>
<dbReference type="Gene3D" id="2.40.160.20">
    <property type="match status" value="1"/>
</dbReference>
<name>A0AAJ0U205_9GAMM</name>
<comment type="caution">
    <text evidence="3">The sequence shown here is derived from an EMBL/GenBank/DDBJ whole genome shotgun (WGS) entry which is preliminary data.</text>
</comment>
<evidence type="ECO:0000256" key="1">
    <source>
        <dbReference type="ARBA" id="ARBA00022729"/>
    </source>
</evidence>
<organism evidence="3 4">
    <name type="scientific">Halochromatium glycolicum</name>
    <dbReference type="NCBI Taxonomy" id="85075"/>
    <lineage>
        <taxon>Bacteria</taxon>
        <taxon>Pseudomonadati</taxon>
        <taxon>Pseudomonadota</taxon>
        <taxon>Gammaproteobacteria</taxon>
        <taxon>Chromatiales</taxon>
        <taxon>Chromatiaceae</taxon>
        <taxon>Halochromatium</taxon>
    </lineage>
</organism>
<sequence>MNTHQRLQQFNLTALAVLAMMALSIEPAASDWYVRGALGYERSEDADLSDADCASKAPPALFGCARGPDGRPIGAYGDFGSGPLWELAVGRRFLPWLRGDLSVAYRGDLDFDGNANFLGVGTRQPASGELESWTGMLNLFTNLDTLTKIDLGIVEPYIGVGIGVARNELGRLRFSFPENTGNHRYSVIPSGERWEVAYTLALGTGIRIGDRTTLDIALRYNDLGEVGSNRGRMAMNTLPDGIVIDRIQTGLRTYGVSVGFRYRF</sequence>
<evidence type="ECO:0000313" key="3">
    <source>
        <dbReference type="EMBL" id="MBK1703392.1"/>
    </source>
</evidence>
<dbReference type="RefSeq" id="WP_200344307.1">
    <property type="nucleotide sequence ID" value="NZ_NRSJ01000002.1"/>
</dbReference>
<reference evidence="3" key="1">
    <citation type="submission" date="2017-08" db="EMBL/GenBank/DDBJ databases">
        <authorList>
            <person name="Imhoff J.F."/>
            <person name="Rahn T."/>
            <person name="Kuenzel S."/>
            <person name="Neulinger S.C."/>
        </authorList>
    </citation>
    <scope>NUCLEOTIDE SEQUENCE</scope>
    <source>
        <strain evidence="3">DSM 11080</strain>
    </source>
</reference>